<evidence type="ECO:0000313" key="8">
    <source>
        <dbReference type="EMBL" id="SHO50642.1"/>
    </source>
</evidence>
<dbReference type="EC" id="2.7.1.71" evidence="7"/>
<comment type="subcellular location">
    <subcellularLocation>
        <location evidence="7">Cytoplasm</location>
    </subcellularLocation>
</comment>
<dbReference type="OrthoDB" id="9800332at2"/>
<feature type="binding site" evidence="7">
    <location>
        <position position="21"/>
    </location>
    <ligand>
        <name>Mg(2+)</name>
        <dbReference type="ChEBI" id="CHEBI:18420"/>
    </ligand>
</feature>
<feature type="binding site" evidence="7">
    <location>
        <position position="139"/>
    </location>
    <ligand>
        <name>substrate</name>
    </ligand>
</feature>
<dbReference type="RefSeq" id="WP_073615021.1">
    <property type="nucleotide sequence ID" value="NZ_FRFE01000020.1"/>
</dbReference>
<keyword evidence="4 7" id="KW-0418">Kinase</keyword>
<feature type="binding site" evidence="7">
    <location>
        <begin position="17"/>
        <end position="22"/>
    </location>
    <ligand>
        <name>ATP</name>
        <dbReference type="ChEBI" id="CHEBI:30616"/>
    </ligand>
</feature>
<dbReference type="GO" id="GO:0008652">
    <property type="term" value="P:amino acid biosynthetic process"/>
    <property type="evidence" value="ECO:0007669"/>
    <property type="project" value="UniProtKB-KW"/>
</dbReference>
<dbReference type="InterPro" id="IPR027417">
    <property type="entry name" value="P-loop_NTPase"/>
</dbReference>
<dbReference type="UniPathway" id="UPA00053">
    <property type="reaction ID" value="UER00088"/>
</dbReference>
<feature type="binding site" evidence="7">
    <location>
        <position position="63"/>
    </location>
    <ligand>
        <name>substrate</name>
    </ligand>
</feature>
<dbReference type="GO" id="GO:0004765">
    <property type="term" value="F:shikimate kinase activity"/>
    <property type="evidence" value="ECO:0007669"/>
    <property type="project" value="UniProtKB-UniRule"/>
</dbReference>
<keyword evidence="5 7" id="KW-0067">ATP-binding</keyword>
<comment type="caution">
    <text evidence="7">Lacks conserved residue(s) required for the propagation of feature annotation.</text>
</comment>
<reference evidence="8 9" key="1">
    <citation type="submission" date="2016-12" db="EMBL/GenBank/DDBJ databases">
        <authorList>
            <person name="Song W.-J."/>
            <person name="Kurnit D.M."/>
        </authorList>
    </citation>
    <scope>NUCLEOTIDE SEQUENCE [LARGE SCALE GENOMIC DNA]</scope>
    <source>
        <strain evidence="8 9">DSM 18488</strain>
    </source>
</reference>
<keyword evidence="7" id="KW-0479">Metal-binding</keyword>
<dbReference type="PANTHER" id="PTHR21087">
    <property type="entry name" value="SHIKIMATE KINASE"/>
    <property type="match status" value="1"/>
</dbReference>
<protein>
    <recommendedName>
        <fullName evidence="7">Shikimate kinase</fullName>
        <shortName evidence="7">SK</shortName>
        <ecNumber evidence="7">2.7.1.71</ecNumber>
    </recommendedName>
</protein>
<keyword evidence="3 7" id="KW-0547">Nucleotide-binding</keyword>
<dbReference type="PRINTS" id="PR01100">
    <property type="entry name" value="SHIKIMTKNASE"/>
</dbReference>
<dbReference type="GO" id="GO:0009073">
    <property type="term" value="P:aromatic amino acid family biosynthetic process"/>
    <property type="evidence" value="ECO:0007669"/>
    <property type="project" value="UniProtKB-KW"/>
</dbReference>
<dbReference type="SUPFAM" id="SSF52540">
    <property type="entry name" value="P-loop containing nucleoside triphosphate hydrolases"/>
    <property type="match status" value="1"/>
</dbReference>
<evidence type="ECO:0000313" key="9">
    <source>
        <dbReference type="Proteomes" id="UP000184603"/>
    </source>
</evidence>
<feature type="binding site" evidence="7">
    <location>
        <position position="84"/>
    </location>
    <ligand>
        <name>substrate</name>
    </ligand>
</feature>
<feature type="binding site" evidence="7">
    <location>
        <position position="39"/>
    </location>
    <ligand>
        <name>substrate</name>
    </ligand>
</feature>
<evidence type="ECO:0000256" key="6">
    <source>
        <dbReference type="ARBA" id="ARBA00023141"/>
    </source>
</evidence>
<evidence type="ECO:0000256" key="1">
    <source>
        <dbReference type="ARBA" id="ARBA00022605"/>
    </source>
</evidence>
<evidence type="ECO:0000256" key="7">
    <source>
        <dbReference type="HAMAP-Rule" id="MF_00109"/>
    </source>
</evidence>
<dbReference type="GO" id="GO:0005829">
    <property type="term" value="C:cytosol"/>
    <property type="evidence" value="ECO:0007669"/>
    <property type="project" value="TreeGrafter"/>
</dbReference>
<accession>A0A1M7YDC4</accession>
<dbReference type="InterPro" id="IPR000623">
    <property type="entry name" value="Shikimate_kinase/TSH1"/>
</dbReference>
<comment type="pathway">
    <text evidence="7">Metabolic intermediate biosynthesis; chorismate biosynthesis; chorismate from D-erythrose 4-phosphate and phosphoenolpyruvate: step 5/7.</text>
</comment>
<name>A0A1M7YDC4_9BACT</name>
<dbReference type="STRING" id="1121416.SAMN02745220_03562"/>
<dbReference type="AlphaFoldDB" id="A0A1M7YDC4"/>
<comment type="function">
    <text evidence="7">Catalyzes the specific phosphorylation of the 3-hydroxyl group of shikimic acid using ATP as a cosubstrate.</text>
</comment>
<evidence type="ECO:0000256" key="2">
    <source>
        <dbReference type="ARBA" id="ARBA00022679"/>
    </source>
</evidence>
<comment type="catalytic activity">
    <reaction evidence="7">
        <text>shikimate + ATP = 3-phosphoshikimate + ADP + H(+)</text>
        <dbReference type="Rhea" id="RHEA:13121"/>
        <dbReference type="ChEBI" id="CHEBI:15378"/>
        <dbReference type="ChEBI" id="CHEBI:30616"/>
        <dbReference type="ChEBI" id="CHEBI:36208"/>
        <dbReference type="ChEBI" id="CHEBI:145989"/>
        <dbReference type="ChEBI" id="CHEBI:456216"/>
        <dbReference type="EC" id="2.7.1.71"/>
    </reaction>
</comment>
<dbReference type="GO" id="GO:0009423">
    <property type="term" value="P:chorismate biosynthetic process"/>
    <property type="evidence" value="ECO:0007669"/>
    <property type="project" value="UniProtKB-UniRule"/>
</dbReference>
<keyword evidence="7" id="KW-0460">Magnesium</keyword>
<keyword evidence="2 7" id="KW-0808">Transferase</keyword>
<proteinExistence type="inferred from homology"/>
<evidence type="ECO:0000256" key="5">
    <source>
        <dbReference type="ARBA" id="ARBA00022840"/>
    </source>
</evidence>
<comment type="subunit">
    <text evidence="7">Monomer.</text>
</comment>
<dbReference type="Pfam" id="PF01202">
    <property type="entry name" value="SKI"/>
    <property type="match status" value="1"/>
</dbReference>
<gene>
    <name evidence="7" type="primary">aroK</name>
    <name evidence="8" type="ORF">SAMN02745220_03562</name>
</gene>
<evidence type="ECO:0000256" key="3">
    <source>
        <dbReference type="ARBA" id="ARBA00022741"/>
    </source>
</evidence>
<dbReference type="GO" id="GO:0000287">
    <property type="term" value="F:magnesium ion binding"/>
    <property type="evidence" value="ECO:0007669"/>
    <property type="project" value="UniProtKB-UniRule"/>
</dbReference>
<keyword evidence="1 7" id="KW-0028">Amino-acid biosynthesis</keyword>
<sequence length="173" mass="19587">MTDYTSKSNIVLIGMPGSGKSTVGIILAKMMAKNFVDTDVLIQLAENRTLQEIVDSEGHMELRHIEERVLLDVNHRHHVIATGGSAAYSHKAMTHLAQDGIIVFLNADLSCLRSRIQNYETRGLAKRPDQTFQDLFDERYQLYTRYANIIVDCSLLSQEEVCNKIIVEIRSHV</sequence>
<keyword evidence="7" id="KW-0963">Cytoplasm</keyword>
<dbReference type="InterPro" id="IPR031322">
    <property type="entry name" value="Shikimate/glucono_kinase"/>
</dbReference>
<dbReference type="CDD" id="cd00464">
    <property type="entry name" value="SK"/>
    <property type="match status" value="1"/>
</dbReference>
<keyword evidence="9" id="KW-1185">Reference proteome</keyword>
<comment type="similarity">
    <text evidence="7">Belongs to the shikimate kinase family.</text>
</comment>
<dbReference type="PANTHER" id="PTHR21087:SF16">
    <property type="entry name" value="SHIKIMATE KINASE 1, CHLOROPLASTIC"/>
    <property type="match status" value="1"/>
</dbReference>
<evidence type="ECO:0000256" key="4">
    <source>
        <dbReference type="ARBA" id="ARBA00022777"/>
    </source>
</evidence>
<organism evidence="8 9">
    <name type="scientific">Desulfopila aestuarii DSM 18488</name>
    <dbReference type="NCBI Taxonomy" id="1121416"/>
    <lineage>
        <taxon>Bacteria</taxon>
        <taxon>Pseudomonadati</taxon>
        <taxon>Thermodesulfobacteriota</taxon>
        <taxon>Desulfobulbia</taxon>
        <taxon>Desulfobulbales</taxon>
        <taxon>Desulfocapsaceae</taxon>
        <taxon>Desulfopila</taxon>
    </lineage>
</organism>
<keyword evidence="6 7" id="KW-0057">Aromatic amino acid biosynthesis</keyword>
<comment type="cofactor">
    <cofactor evidence="7">
        <name>Mg(2+)</name>
        <dbReference type="ChEBI" id="CHEBI:18420"/>
    </cofactor>
    <text evidence="7">Binds 1 Mg(2+) ion per subunit.</text>
</comment>
<feature type="binding site" evidence="7">
    <location>
        <position position="127"/>
    </location>
    <ligand>
        <name>ATP</name>
        <dbReference type="ChEBI" id="CHEBI:30616"/>
    </ligand>
</feature>
<dbReference type="Proteomes" id="UP000184603">
    <property type="component" value="Unassembled WGS sequence"/>
</dbReference>
<dbReference type="EMBL" id="FRFE01000020">
    <property type="protein sequence ID" value="SHO50642.1"/>
    <property type="molecule type" value="Genomic_DNA"/>
</dbReference>
<dbReference type="GO" id="GO:0005524">
    <property type="term" value="F:ATP binding"/>
    <property type="evidence" value="ECO:0007669"/>
    <property type="project" value="UniProtKB-UniRule"/>
</dbReference>
<dbReference type="Gene3D" id="3.40.50.300">
    <property type="entry name" value="P-loop containing nucleotide triphosphate hydrolases"/>
    <property type="match status" value="1"/>
</dbReference>
<dbReference type="HAMAP" id="MF_00109">
    <property type="entry name" value="Shikimate_kinase"/>
    <property type="match status" value="1"/>
</dbReference>